<dbReference type="InterPro" id="IPR011009">
    <property type="entry name" value="Kinase-like_dom_sf"/>
</dbReference>
<dbReference type="InParanoid" id="A0A1W4W802"/>
<evidence type="ECO:0000313" key="2">
    <source>
        <dbReference type="Proteomes" id="UP000192223"/>
    </source>
</evidence>
<evidence type="ECO:0000313" key="3">
    <source>
        <dbReference type="RefSeq" id="XP_018320204.1"/>
    </source>
</evidence>
<dbReference type="KEGG" id="apln:108733522"/>
<dbReference type="PANTHER" id="PTHR11012:SF55">
    <property type="entry name" value="BHLH DOMAIN-CONTAINING PROTEIN"/>
    <property type="match status" value="1"/>
</dbReference>
<dbReference type="GeneID" id="108733522"/>
<dbReference type="InterPro" id="IPR004119">
    <property type="entry name" value="EcKL"/>
</dbReference>
<dbReference type="Proteomes" id="UP000192223">
    <property type="component" value="Unplaced"/>
</dbReference>
<dbReference type="Pfam" id="PF02958">
    <property type="entry name" value="EcKL"/>
    <property type="match status" value="1"/>
</dbReference>
<dbReference type="OrthoDB" id="191037at2759"/>
<organism evidence="2 3">
    <name type="scientific">Agrilus planipennis</name>
    <name type="common">Emerald ash borer</name>
    <name type="synonym">Agrilus marcopoli</name>
    <dbReference type="NCBI Taxonomy" id="224129"/>
    <lineage>
        <taxon>Eukaryota</taxon>
        <taxon>Metazoa</taxon>
        <taxon>Ecdysozoa</taxon>
        <taxon>Arthropoda</taxon>
        <taxon>Hexapoda</taxon>
        <taxon>Insecta</taxon>
        <taxon>Pterygota</taxon>
        <taxon>Neoptera</taxon>
        <taxon>Endopterygota</taxon>
        <taxon>Coleoptera</taxon>
        <taxon>Polyphaga</taxon>
        <taxon>Elateriformia</taxon>
        <taxon>Buprestoidea</taxon>
        <taxon>Buprestidae</taxon>
        <taxon>Agrilinae</taxon>
        <taxon>Agrilus</taxon>
    </lineage>
</organism>
<reference evidence="3" key="1">
    <citation type="submission" date="2025-08" db="UniProtKB">
        <authorList>
            <consortium name="RefSeq"/>
        </authorList>
    </citation>
    <scope>IDENTIFICATION</scope>
    <source>
        <tissue evidence="3">Entire body</tissue>
    </source>
</reference>
<sequence>MSQNVKQVDVLLAPVLGPYNQLVNYQMKPLHTGNEFKNPVYSLVAKVKDVDSHKEKTLNIVVKGFPVSRNPRALYDVEVSFKKEIGIYDKFVNAIHEFHEEYGISNKFDMLPLYYGSRLSLDPRANAPDENGVILLENLGASGFKAVDRTVGFDLQTIQTVLHDLAAFHAIPLAYRLHKPQKFKQALLPLLTPSESSTLRKFTANEEDSLRQQIVKSAVEGLPRCALLAPRITQALEAAQSHFKKPPPVNEQYATLIHNNLWLENVLIKFTGSKPIKSKFVDFKIATYDSLAKDLIFLLFSSVQKPVLDVHFDELIELYHKAFIQMLQRYECDVSAYTLQSLYSEIGRVIRTSEVLRLSFILKIVYAERGVPKNGGNFDLDKLAHHSEGQEYKRRLAETINFLADRDWI</sequence>
<accession>A0A1W4W802</accession>
<keyword evidence="2" id="KW-1185">Reference proteome</keyword>
<protein>
    <submittedName>
        <fullName evidence="3">Uncharacterized protein LOC108733522</fullName>
    </submittedName>
</protein>
<feature type="domain" description="CHK kinase-like" evidence="1">
    <location>
        <begin position="134"/>
        <end position="329"/>
    </location>
</feature>
<dbReference type="Gene3D" id="3.90.1200.10">
    <property type="match status" value="1"/>
</dbReference>
<dbReference type="InterPro" id="IPR015897">
    <property type="entry name" value="CHK_kinase-like"/>
</dbReference>
<proteinExistence type="predicted"/>
<evidence type="ECO:0000259" key="1">
    <source>
        <dbReference type="SMART" id="SM00587"/>
    </source>
</evidence>
<dbReference type="RefSeq" id="XP_018320204.1">
    <property type="nucleotide sequence ID" value="XM_018464702.2"/>
</dbReference>
<dbReference type="SMART" id="SM00587">
    <property type="entry name" value="CHK"/>
    <property type="match status" value="1"/>
</dbReference>
<gene>
    <name evidence="3" type="primary">LOC108733522</name>
</gene>
<name>A0A1W4W802_AGRPL</name>
<dbReference type="AlphaFoldDB" id="A0A1W4W802"/>
<dbReference type="STRING" id="224129.A0A1W4W802"/>
<dbReference type="PANTHER" id="PTHR11012">
    <property type="entry name" value="PROTEIN KINASE-LIKE DOMAIN-CONTAINING"/>
    <property type="match status" value="1"/>
</dbReference>
<dbReference type="SUPFAM" id="SSF56112">
    <property type="entry name" value="Protein kinase-like (PK-like)"/>
    <property type="match status" value="1"/>
</dbReference>